<accession>A0ABY7TFB2</accession>
<reference evidence="4 5" key="1">
    <citation type="submission" date="2023-02" db="EMBL/GenBank/DDBJ databases">
        <title>Genome sequence of Sphingomonas naphthae.</title>
        <authorList>
            <person name="Kim S."/>
            <person name="Heo J."/>
            <person name="Kwon S.-W."/>
        </authorList>
    </citation>
    <scope>NUCLEOTIDE SEQUENCE [LARGE SCALE GENOMIC DNA]</scope>
    <source>
        <strain evidence="4 5">KACC 18716</strain>
    </source>
</reference>
<dbReference type="EMBL" id="CP117411">
    <property type="protein sequence ID" value="WCT71898.1"/>
    <property type="molecule type" value="Genomic_DNA"/>
</dbReference>
<feature type="domain" description="GH16" evidence="3">
    <location>
        <begin position="19"/>
        <end position="291"/>
    </location>
</feature>
<dbReference type="PANTHER" id="PTHR10963">
    <property type="entry name" value="GLYCOSYL HYDROLASE-RELATED"/>
    <property type="match status" value="1"/>
</dbReference>
<evidence type="ECO:0000259" key="3">
    <source>
        <dbReference type="PROSITE" id="PS51762"/>
    </source>
</evidence>
<organism evidence="4 5">
    <name type="scientific">Sphingomonas naphthae</name>
    <dbReference type="NCBI Taxonomy" id="1813468"/>
    <lineage>
        <taxon>Bacteria</taxon>
        <taxon>Pseudomonadati</taxon>
        <taxon>Pseudomonadota</taxon>
        <taxon>Alphaproteobacteria</taxon>
        <taxon>Sphingomonadales</taxon>
        <taxon>Sphingomonadaceae</taxon>
        <taxon>Sphingomonas</taxon>
    </lineage>
</organism>
<gene>
    <name evidence="4" type="ORF">PQ455_09550</name>
</gene>
<evidence type="ECO:0000313" key="5">
    <source>
        <dbReference type="Proteomes" id="UP001220395"/>
    </source>
</evidence>
<dbReference type="Gene3D" id="2.60.120.200">
    <property type="match status" value="1"/>
</dbReference>
<evidence type="ECO:0000256" key="2">
    <source>
        <dbReference type="SAM" id="SignalP"/>
    </source>
</evidence>
<dbReference type="InterPro" id="IPR000757">
    <property type="entry name" value="Beta-glucanase-like"/>
</dbReference>
<dbReference type="Proteomes" id="UP001220395">
    <property type="component" value="Chromosome"/>
</dbReference>
<dbReference type="PROSITE" id="PS51762">
    <property type="entry name" value="GH16_2"/>
    <property type="match status" value="1"/>
</dbReference>
<name>A0ABY7TFB2_9SPHN</name>
<dbReference type="GO" id="GO:0016787">
    <property type="term" value="F:hydrolase activity"/>
    <property type="evidence" value="ECO:0007669"/>
    <property type="project" value="UniProtKB-KW"/>
</dbReference>
<dbReference type="RefSeq" id="WP_273685845.1">
    <property type="nucleotide sequence ID" value="NZ_CP117411.1"/>
</dbReference>
<keyword evidence="2" id="KW-0732">Signal</keyword>
<protein>
    <submittedName>
        <fullName evidence="4">Glycoside hydrolase family 16 protein</fullName>
    </submittedName>
</protein>
<proteinExistence type="inferred from homology"/>
<feature type="signal peptide" evidence="2">
    <location>
        <begin position="1"/>
        <end position="23"/>
    </location>
</feature>
<dbReference type="Pfam" id="PF00722">
    <property type="entry name" value="Glyco_hydro_16"/>
    <property type="match status" value="1"/>
</dbReference>
<evidence type="ECO:0000313" key="4">
    <source>
        <dbReference type="EMBL" id="WCT71898.1"/>
    </source>
</evidence>
<dbReference type="SUPFAM" id="SSF49899">
    <property type="entry name" value="Concanavalin A-like lectins/glucanases"/>
    <property type="match status" value="1"/>
</dbReference>
<keyword evidence="4" id="KW-0378">Hydrolase</keyword>
<comment type="similarity">
    <text evidence="1">Belongs to the glycosyl hydrolase 16 family.</text>
</comment>
<dbReference type="PROSITE" id="PS51257">
    <property type="entry name" value="PROKAR_LIPOPROTEIN"/>
    <property type="match status" value="1"/>
</dbReference>
<sequence length="293" mass="32122">MRFATPAGLCATALLACAMPLRADPPAGLALEPSFTENFDSPRLDPARWTTNFGGTGQRSENVAKRSLYGNRERQLYFDKAFLGAGIDPFTIRRGILTITARPLPAPVQARVQAALAKQPAKIQQSALKDVRYSSGLITTAGSFSQAYGYFEMRARWTMGKGVWPAFWLLPAGGGWPPEIDVIEAHGDKPTTAFQSLHSRLQKAITRKVAMDGSAAQFHDYGVLWTPETLDYYIDGRKTASIPTSKDAAKPMYLLANLAIGGHWPGDPDATTVMPARMEIDHIRAWRFRTPPG</sequence>
<evidence type="ECO:0000256" key="1">
    <source>
        <dbReference type="ARBA" id="ARBA00006865"/>
    </source>
</evidence>
<dbReference type="PANTHER" id="PTHR10963:SF55">
    <property type="entry name" value="GLYCOSIDE HYDROLASE FAMILY 16 PROTEIN"/>
    <property type="match status" value="1"/>
</dbReference>
<dbReference type="InterPro" id="IPR013320">
    <property type="entry name" value="ConA-like_dom_sf"/>
</dbReference>
<dbReference type="InterPro" id="IPR050546">
    <property type="entry name" value="Glycosyl_Hydrlase_16"/>
</dbReference>
<keyword evidence="5" id="KW-1185">Reference proteome</keyword>
<dbReference type="CDD" id="cd08023">
    <property type="entry name" value="GH16_laminarinase_like"/>
    <property type="match status" value="1"/>
</dbReference>
<feature type="chain" id="PRO_5046722830" evidence="2">
    <location>
        <begin position="24"/>
        <end position="293"/>
    </location>
</feature>